<name>A0A1N6LXK9_BABMR</name>
<keyword evidence="2" id="KW-0689">Ribosomal protein</keyword>
<dbReference type="GO" id="GO:0005840">
    <property type="term" value="C:ribosome"/>
    <property type="evidence" value="ECO:0007669"/>
    <property type="project" value="UniProtKB-KW"/>
</dbReference>
<dbReference type="InterPro" id="IPR019349">
    <property type="entry name" value="Ribosomal_mS35_mit"/>
</dbReference>
<dbReference type="KEGG" id="bmic:BmR1_04g05905"/>
<protein>
    <submittedName>
        <fullName evidence="2">Mitochondrial ribosomal protein S35, putative</fullName>
    </submittedName>
</protein>
<feature type="domain" description="Small ribosomal subunit protein mS35 mitochondrial conserved" evidence="1">
    <location>
        <begin position="171"/>
        <end position="237"/>
    </location>
</feature>
<keyword evidence="2" id="KW-0687">Ribonucleoprotein</keyword>
<accession>A0A1N6LXK9</accession>
<reference evidence="2 3" key="2">
    <citation type="journal article" date="2013" name="PLoS ONE">
        <title>Whole genome mapping and re-organization of the nuclear and mitochondrial genomes of Babesia microti isolates.</title>
        <authorList>
            <person name="Cornillot E."/>
            <person name="Dassouli A."/>
            <person name="Garg A."/>
            <person name="Pachikara N."/>
            <person name="Randazzo S."/>
            <person name="Depoix D."/>
            <person name="Carcy B."/>
            <person name="Delbecq S."/>
            <person name="Frutos R."/>
            <person name="Silva J.C."/>
            <person name="Sutton R."/>
            <person name="Krause P.J."/>
            <person name="Mamoun C.B."/>
        </authorList>
    </citation>
    <scope>NUCLEOTIDE SEQUENCE [LARGE SCALE GENOMIC DNA]</scope>
    <source>
        <strain evidence="2 3">RI</strain>
    </source>
</reference>
<reference evidence="2 3" key="1">
    <citation type="journal article" date="2012" name="Nucleic Acids Res.">
        <title>Sequencing of the smallest Apicomplexan genome from the human pathogen Babesia microti.</title>
        <authorList>
            <person name="Cornillot E."/>
            <person name="Hadj-Kaddour K."/>
            <person name="Dassouli A."/>
            <person name="Noel B."/>
            <person name="Ranwez V."/>
            <person name="Vacherie B."/>
            <person name="Augagneur Y."/>
            <person name="Bres V."/>
            <person name="Duclos A."/>
            <person name="Randazzo S."/>
            <person name="Carcy B."/>
            <person name="Debierre-Grockiego F."/>
            <person name="Delbecq S."/>
            <person name="Moubri-Menage K."/>
            <person name="Shams-Eldin H."/>
            <person name="Usmani-Brown S."/>
            <person name="Bringaud F."/>
            <person name="Wincker P."/>
            <person name="Vivares C.P."/>
            <person name="Schwarz R.T."/>
            <person name="Schetters T.P."/>
            <person name="Krause P.J."/>
            <person name="Gorenflot A."/>
            <person name="Berry V."/>
            <person name="Barbe V."/>
            <person name="Ben Mamoun C."/>
        </authorList>
    </citation>
    <scope>NUCLEOTIDE SEQUENCE [LARGE SCALE GENOMIC DNA]</scope>
    <source>
        <strain evidence="2 3">RI</strain>
    </source>
</reference>
<proteinExistence type="predicted"/>
<sequence>MLANIYRNITHFNNIMCHCYENNILSQLNMMILQVRWKKKRRKREKFPVTPDILEARSRTPATRLVDRIGAPEPSYVMAKTIRNEISRVSRGIRTTRHFAFRNKFRKLGLEHFLTDGSNLPSTFVTPLTKLQHQSNLPRTFDTNRFTFPHALHYKIIWRGEAVVKHTPLYAVAVTFNLYDLPLNSRQIDHVKEILGPQRFDESSGIAMLYADIFPELNHNAAYLGDITECLIKEAKKFT</sequence>
<dbReference type="Proteomes" id="UP000002899">
    <property type="component" value="Chromosome IV"/>
</dbReference>
<dbReference type="RefSeq" id="XP_021337687.1">
    <property type="nucleotide sequence ID" value="XM_021482452.1"/>
</dbReference>
<dbReference type="OrthoDB" id="5307821at2759"/>
<evidence type="ECO:0000313" key="3">
    <source>
        <dbReference type="Proteomes" id="UP000002899"/>
    </source>
</evidence>
<reference evidence="2 3" key="3">
    <citation type="journal article" date="2016" name="Sci. Rep.">
        <title>Genome-wide diversity and gene expression profiling of Babesia microti isolates identify polymorphic genes that mediate host-pathogen interactions.</title>
        <authorList>
            <person name="Silva J.C."/>
            <person name="Cornillot E."/>
            <person name="McCracken C."/>
            <person name="Usmani-Brown S."/>
            <person name="Dwivedi A."/>
            <person name="Ifeonu O.O."/>
            <person name="Crabtree J."/>
            <person name="Gotia H.T."/>
            <person name="Virji A.Z."/>
            <person name="Reynes C."/>
            <person name="Colinge J."/>
            <person name="Kumar V."/>
            <person name="Lawres L."/>
            <person name="Pazzi J.E."/>
            <person name="Pablo J.V."/>
            <person name="Hung C."/>
            <person name="Brancato J."/>
            <person name="Kumari P."/>
            <person name="Orvis J."/>
            <person name="Tretina K."/>
            <person name="Chibucos M."/>
            <person name="Ott S."/>
            <person name="Sadzewicz L."/>
            <person name="Sengamalay N."/>
            <person name="Shetty A.C."/>
            <person name="Su Q."/>
            <person name="Tallon L."/>
            <person name="Fraser C.M."/>
            <person name="Frutos R."/>
            <person name="Molina D.M."/>
            <person name="Krause P.J."/>
            <person name="Ben Mamoun C."/>
        </authorList>
    </citation>
    <scope>NUCLEOTIDE SEQUENCE [LARGE SCALE GENOMIC DNA]</scope>
    <source>
        <strain evidence="2 3">RI</strain>
    </source>
</reference>
<dbReference type="EMBL" id="LN871599">
    <property type="protein sequence ID" value="SIO73603.1"/>
    <property type="molecule type" value="Genomic_DNA"/>
</dbReference>
<dbReference type="AlphaFoldDB" id="A0A1N6LXK9"/>
<keyword evidence="3" id="KW-1185">Reference proteome</keyword>
<dbReference type="VEuPathDB" id="PiroplasmaDB:BmR1_04g05905"/>
<evidence type="ECO:0000313" key="2">
    <source>
        <dbReference type="EMBL" id="SIO73603.1"/>
    </source>
</evidence>
<organism evidence="2 3">
    <name type="scientific">Babesia microti (strain RI)</name>
    <dbReference type="NCBI Taxonomy" id="1133968"/>
    <lineage>
        <taxon>Eukaryota</taxon>
        <taxon>Sar</taxon>
        <taxon>Alveolata</taxon>
        <taxon>Apicomplexa</taxon>
        <taxon>Aconoidasida</taxon>
        <taxon>Piroplasmida</taxon>
        <taxon>Babesiidae</taxon>
        <taxon>Babesia</taxon>
    </lineage>
</organism>
<dbReference type="Pfam" id="PF10213">
    <property type="entry name" value="MRP-S28"/>
    <property type="match status" value="1"/>
</dbReference>
<dbReference type="GeneID" id="24425826"/>
<evidence type="ECO:0000259" key="1">
    <source>
        <dbReference type="Pfam" id="PF10213"/>
    </source>
</evidence>